<dbReference type="PANTHER" id="PTHR43977">
    <property type="entry name" value="STRUCTURAL MAINTENANCE OF CHROMOSOMES PROTEIN 3"/>
    <property type="match status" value="1"/>
</dbReference>
<sequence length="453" mass="52104">MLFLKKLEAFGFKSFAEPLSINFEHEMIGIVGPNGSGKSNINDAIRWCLGEQSMKSLRGNIVEDVIFNGSGSKLPLNMAEVKVTFDNSHRFFDLDYDEIEVTRRAFRGSGENEYFINKQRVRLKDVQDFAMDSGITKSSLAIISQGNVNSFAEAKPLERRALFEEAAGVAKYKKRKLESLKKLERSNENLARIKDIINEIERKLPSLKRQSEKASKYKAKKDKLNEIELAILVKDVTFFNQKLIELKEQQKVITFEKQEAEREITLKENEYNSLSKENYSLDNKITFLSKQFQVLVNEISDLKVQKIELDNKENALKMSNSDITVSNMLHDFNELKIALYNEQEKLALLNTQQSENKTIRNNYLKEQTKYSEELGALNKTIFRLENDLDRLQRSFENNDNLHEGVRNIINNKNVLPGIIGLVQELITVDAQYEQAIGIALSGRLQDIVVKKCW</sequence>
<keyword evidence="1 2" id="KW-0175">Coiled coil</keyword>
<dbReference type="KEGG" id="smia:P344_05900"/>
<dbReference type="InterPro" id="IPR010935">
    <property type="entry name" value="SMC_hinge"/>
</dbReference>
<organism evidence="5 6">
    <name type="scientific">Spiroplasma mirum ATCC 29335</name>
    <dbReference type="NCBI Taxonomy" id="838561"/>
    <lineage>
        <taxon>Bacteria</taxon>
        <taxon>Bacillati</taxon>
        <taxon>Mycoplasmatota</taxon>
        <taxon>Mollicutes</taxon>
        <taxon>Entomoplasmatales</taxon>
        <taxon>Spiroplasmataceae</taxon>
        <taxon>Spiroplasma</taxon>
    </lineage>
</organism>
<dbReference type="eggNOG" id="COG1196">
    <property type="taxonomic scope" value="Bacteria"/>
</dbReference>
<evidence type="ECO:0000256" key="1">
    <source>
        <dbReference type="ARBA" id="ARBA00023054"/>
    </source>
</evidence>
<reference evidence="5 6" key="1">
    <citation type="submission" date="2013-09" db="EMBL/GenBank/DDBJ databases">
        <title>Complete genome sequence of Spiroplasma mirum suckling mouse cataract agent.</title>
        <authorList>
            <person name="Landry C.A."/>
            <person name="Bastian F.O."/>
            <person name="Thune R.L."/>
        </authorList>
    </citation>
    <scope>NUCLEOTIDE SEQUENCE [LARGE SCALE GENOMIC DNA]</scope>
    <source>
        <strain evidence="5 6">SMCA</strain>
    </source>
</reference>
<evidence type="ECO:0000313" key="6">
    <source>
        <dbReference type="Proteomes" id="UP000019260"/>
    </source>
</evidence>
<dbReference type="Pfam" id="PF06470">
    <property type="entry name" value="SMC_hinge"/>
    <property type="match status" value="1"/>
</dbReference>
<name>W6AMS6_9MOLU</name>
<feature type="coiled-coil region" evidence="2">
    <location>
        <begin position="173"/>
        <end position="277"/>
    </location>
</feature>
<dbReference type="SUPFAM" id="SSF75553">
    <property type="entry name" value="Smc hinge domain"/>
    <property type="match status" value="1"/>
</dbReference>
<keyword evidence="6" id="KW-1185">Reference proteome</keyword>
<evidence type="ECO:0000256" key="2">
    <source>
        <dbReference type="SAM" id="Coils"/>
    </source>
</evidence>
<dbReference type="Gene3D" id="3.40.50.300">
    <property type="entry name" value="P-loop containing nucleotide triphosphate hydrolases"/>
    <property type="match status" value="1"/>
</dbReference>
<dbReference type="Gene3D" id="1.20.1060.20">
    <property type="match status" value="1"/>
</dbReference>
<gene>
    <name evidence="5" type="ORF">P344_05900</name>
</gene>
<dbReference type="PATRIC" id="fig|838561.3.peg.1131"/>
<protein>
    <recommendedName>
        <fullName evidence="7">RecF/RecN/SMC N-terminal domain-containing protein</fullName>
    </recommendedName>
</protein>
<feature type="domain" description="SMC hinge" evidence="4">
    <location>
        <begin position="416"/>
        <end position="450"/>
    </location>
</feature>
<dbReference type="InterPro" id="IPR027417">
    <property type="entry name" value="P-loop_NTPase"/>
</dbReference>
<dbReference type="EMBL" id="CP006720">
    <property type="protein sequence ID" value="AHI58487.1"/>
    <property type="molecule type" value="Genomic_DNA"/>
</dbReference>
<evidence type="ECO:0000259" key="4">
    <source>
        <dbReference type="Pfam" id="PF06470"/>
    </source>
</evidence>
<dbReference type="AlphaFoldDB" id="W6AMS6"/>
<dbReference type="InterPro" id="IPR036277">
    <property type="entry name" value="SMC_hinge_sf"/>
</dbReference>
<evidence type="ECO:0000313" key="5">
    <source>
        <dbReference type="EMBL" id="AHI58487.1"/>
    </source>
</evidence>
<accession>W6AMS6</accession>
<dbReference type="SUPFAM" id="SSF52540">
    <property type="entry name" value="P-loop containing nucleoside triphosphate hydrolases"/>
    <property type="match status" value="1"/>
</dbReference>
<dbReference type="Proteomes" id="UP000019260">
    <property type="component" value="Chromosome"/>
</dbReference>
<evidence type="ECO:0008006" key="7">
    <source>
        <dbReference type="Google" id="ProtNLM"/>
    </source>
</evidence>
<dbReference type="HOGENOM" id="CLU_001042_3_0_14"/>
<proteinExistence type="predicted"/>
<dbReference type="GO" id="GO:0005694">
    <property type="term" value="C:chromosome"/>
    <property type="evidence" value="ECO:0007669"/>
    <property type="project" value="InterPro"/>
</dbReference>
<dbReference type="STRING" id="838561.P344_05900"/>
<feature type="domain" description="RecF/RecN/SMC N-terminal" evidence="3">
    <location>
        <begin position="3"/>
        <end position="140"/>
    </location>
</feature>
<dbReference type="InterPro" id="IPR003395">
    <property type="entry name" value="RecF/RecN/SMC_N"/>
</dbReference>
<dbReference type="Pfam" id="PF02463">
    <property type="entry name" value="SMC_N"/>
    <property type="match status" value="1"/>
</dbReference>
<evidence type="ECO:0000259" key="3">
    <source>
        <dbReference type="Pfam" id="PF02463"/>
    </source>
</evidence>
<dbReference type="GO" id="GO:0005524">
    <property type="term" value="F:ATP binding"/>
    <property type="evidence" value="ECO:0007669"/>
    <property type="project" value="InterPro"/>
</dbReference>
<dbReference type="GO" id="GO:0051276">
    <property type="term" value="P:chromosome organization"/>
    <property type="evidence" value="ECO:0007669"/>
    <property type="project" value="InterPro"/>
</dbReference>